<evidence type="ECO:0000313" key="4">
    <source>
        <dbReference type="EMBL" id="GBN22922.1"/>
    </source>
</evidence>
<evidence type="ECO:0000313" key="2">
    <source>
        <dbReference type="EMBL" id="GBN22854.1"/>
    </source>
</evidence>
<accession>A0A4Y2MAX0</accession>
<gene>
    <name evidence="2" type="ORF">AVEN_101553_1</name>
    <name evidence="3" type="ORF">AVEN_102831_1</name>
    <name evidence="4" type="ORF">AVEN_55573_1</name>
    <name evidence="5" type="ORF">AVEN_77973_1</name>
</gene>
<keyword evidence="6" id="KW-1185">Reference proteome</keyword>
<comment type="caution">
    <text evidence="3">The sequence shown here is derived from an EMBL/GenBank/DDBJ whole genome shotgun (WGS) entry which is preliminary data.</text>
</comment>
<name>A0A4Y2MAX0_ARAVE</name>
<dbReference type="EMBL" id="BGPR01202980">
    <property type="protein sequence ID" value="GBN22854.1"/>
    <property type="molecule type" value="Genomic_DNA"/>
</dbReference>
<protein>
    <submittedName>
        <fullName evidence="3">Uncharacterized protein</fullName>
    </submittedName>
</protein>
<proteinExistence type="predicted"/>
<evidence type="ECO:0000313" key="3">
    <source>
        <dbReference type="EMBL" id="GBN22856.1"/>
    </source>
</evidence>
<dbReference type="AlphaFoldDB" id="A0A4Y2MAX0"/>
<dbReference type="EMBL" id="BGPR01202981">
    <property type="protein sequence ID" value="GBN22856.1"/>
    <property type="molecule type" value="Genomic_DNA"/>
</dbReference>
<organism evidence="3 6">
    <name type="scientific">Araneus ventricosus</name>
    <name type="common">Orbweaver spider</name>
    <name type="synonym">Epeira ventricosa</name>
    <dbReference type="NCBI Taxonomy" id="182803"/>
    <lineage>
        <taxon>Eukaryota</taxon>
        <taxon>Metazoa</taxon>
        <taxon>Ecdysozoa</taxon>
        <taxon>Arthropoda</taxon>
        <taxon>Chelicerata</taxon>
        <taxon>Arachnida</taxon>
        <taxon>Araneae</taxon>
        <taxon>Araneomorphae</taxon>
        <taxon>Entelegynae</taxon>
        <taxon>Araneoidea</taxon>
        <taxon>Araneidae</taxon>
        <taxon>Araneus</taxon>
    </lineage>
</organism>
<sequence length="141" mass="16292">MDWMFGIPNSSKSDWNGLMLLLRFLCEGSEEAKLLPRLEPRDEASKLGNSPFVGGEEWVATEMSGIQSSSWDKWHSLAFSWMPNFIPPLPLHWVNAEIRRGVNIWDEVWGRGDGNKVGRRENKNKLTVGKRIEPKTNRRKR</sequence>
<feature type="region of interest" description="Disordered" evidence="1">
    <location>
        <begin position="116"/>
        <end position="141"/>
    </location>
</feature>
<evidence type="ECO:0000313" key="6">
    <source>
        <dbReference type="Proteomes" id="UP000499080"/>
    </source>
</evidence>
<evidence type="ECO:0000313" key="5">
    <source>
        <dbReference type="EMBL" id="GBN22931.1"/>
    </source>
</evidence>
<dbReference type="Proteomes" id="UP000499080">
    <property type="component" value="Unassembled WGS sequence"/>
</dbReference>
<evidence type="ECO:0000256" key="1">
    <source>
        <dbReference type="SAM" id="MobiDB-lite"/>
    </source>
</evidence>
<reference evidence="3 6" key="1">
    <citation type="journal article" date="2019" name="Sci. Rep.">
        <title>Orb-weaving spider Araneus ventricosus genome elucidates the spidroin gene catalogue.</title>
        <authorList>
            <person name="Kono N."/>
            <person name="Nakamura H."/>
            <person name="Ohtoshi R."/>
            <person name="Moran D.A.P."/>
            <person name="Shinohara A."/>
            <person name="Yoshida Y."/>
            <person name="Fujiwara M."/>
            <person name="Mori M."/>
            <person name="Tomita M."/>
            <person name="Arakawa K."/>
        </authorList>
    </citation>
    <scope>NUCLEOTIDE SEQUENCE [LARGE SCALE GENOMIC DNA]</scope>
</reference>
<dbReference type="EMBL" id="BGPR01203006">
    <property type="protein sequence ID" value="GBN22931.1"/>
    <property type="molecule type" value="Genomic_DNA"/>
</dbReference>
<dbReference type="EMBL" id="BGPR01203003">
    <property type="protein sequence ID" value="GBN22922.1"/>
    <property type="molecule type" value="Genomic_DNA"/>
</dbReference>